<feature type="chain" id="PRO_5032873920" description="DUF4185 domain-containing protein" evidence="1">
    <location>
        <begin position="18"/>
        <end position="456"/>
    </location>
</feature>
<sequence>MTQTLLFWMAASGLALAQVKPCKVTVIDAENGWPVPLVELRTTGNVTFWTDNAGVVAFDLPEHMGVATWLEVFSHGYEAPADGFGNRGVRVTPEPGGNVTIRVERKQIAKRLGRLTGAGLFAEAQKCGEFGEWQESGITGSDTVRVAPYEKGLFWLWGDTNLPSYPLGIFETSGAMSGVGGLISMEPPTAIRYDYFRNKEGTPRAISPVPGKGPTWLSALVALPDRNGREHLVATYAKIPEMLAPGEMGLMEWNTSKKEFETVLKFWERSEDQKSPPKPYPDGHAILAKGPDGKDWLYMNGPPDFKCPPTFEAWKDRSTWQEVSQPASFETVGGGEPLTVASASIAWSEYRKRWIMIVQQKFGKPSVFGEVWYLEGESPEGPWGPAVKVATHENYTFYNVMIDWPLYDSAEPVLLFEGTYTHTFTDNPEKTPRYEYNQVLYRLDLDDPALRGAQGK</sequence>
<dbReference type="EMBL" id="JACHFD010000012">
    <property type="protein sequence ID" value="MBB5352388.1"/>
    <property type="molecule type" value="Genomic_DNA"/>
</dbReference>
<evidence type="ECO:0000256" key="1">
    <source>
        <dbReference type="SAM" id="SignalP"/>
    </source>
</evidence>
<evidence type="ECO:0000313" key="3">
    <source>
        <dbReference type="Proteomes" id="UP000557717"/>
    </source>
</evidence>
<comment type="caution">
    <text evidence="2">The sequence shown here is derived from an EMBL/GenBank/DDBJ whole genome shotgun (WGS) entry which is preliminary data.</text>
</comment>
<reference evidence="2 3" key="1">
    <citation type="submission" date="2020-08" db="EMBL/GenBank/DDBJ databases">
        <title>Genomic Encyclopedia of Type Strains, Phase IV (KMG-IV): sequencing the most valuable type-strain genomes for metagenomic binning, comparative biology and taxonomic classification.</title>
        <authorList>
            <person name="Goeker M."/>
        </authorList>
    </citation>
    <scope>NUCLEOTIDE SEQUENCE [LARGE SCALE GENOMIC DNA]</scope>
    <source>
        <strain evidence="2 3">YC6886</strain>
    </source>
</reference>
<evidence type="ECO:0000313" key="2">
    <source>
        <dbReference type="EMBL" id="MBB5352388.1"/>
    </source>
</evidence>
<dbReference type="Proteomes" id="UP000557717">
    <property type="component" value="Unassembled WGS sequence"/>
</dbReference>
<keyword evidence="3" id="KW-1185">Reference proteome</keyword>
<proteinExistence type="predicted"/>
<dbReference type="RefSeq" id="WP_184019387.1">
    <property type="nucleotide sequence ID" value="NZ_JACHFD010000012.1"/>
</dbReference>
<gene>
    <name evidence="2" type="ORF">HNR46_002633</name>
</gene>
<organism evidence="2 3">
    <name type="scientific">Haloferula luteola</name>
    <dbReference type="NCBI Taxonomy" id="595692"/>
    <lineage>
        <taxon>Bacteria</taxon>
        <taxon>Pseudomonadati</taxon>
        <taxon>Verrucomicrobiota</taxon>
        <taxon>Verrucomicrobiia</taxon>
        <taxon>Verrucomicrobiales</taxon>
        <taxon>Verrucomicrobiaceae</taxon>
        <taxon>Haloferula</taxon>
    </lineage>
</organism>
<dbReference type="AlphaFoldDB" id="A0A840VCL3"/>
<keyword evidence="1" id="KW-0732">Signal</keyword>
<evidence type="ECO:0008006" key="4">
    <source>
        <dbReference type="Google" id="ProtNLM"/>
    </source>
</evidence>
<feature type="signal peptide" evidence="1">
    <location>
        <begin position="1"/>
        <end position="17"/>
    </location>
</feature>
<name>A0A840VCL3_9BACT</name>
<accession>A0A840VCL3</accession>
<protein>
    <recommendedName>
        <fullName evidence="4">DUF4185 domain-containing protein</fullName>
    </recommendedName>
</protein>